<reference evidence="1" key="1">
    <citation type="journal article" date="2018" name="Int. J. Syst. Evol. Microbiol.">
        <title>Carboxylicivirga sediminis sp. nov., isolated from coastal sediment.</title>
        <authorList>
            <person name="Wang F.Q."/>
            <person name="Ren L.H."/>
            <person name="Zou R.J."/>
            <person name="Sun Y.Z."/>
            <person name="Liu X.J."/>
            <person name="Jiang F."/>
            <person name="Liu L.J."/>
        </authorList>
    </citation>
    <scope>NUCLEOTIDE SEQUENCE</scope>
    <source>
        <strain evidence="1">JR1</strain>
    </source>
</reference>
<reference evidence="1" key="2">
    <citation type="submission" date="2021-04" db="EMBL/GenBank/DDBJ databases">
        <authorList>
            <person name="Zhang T."/>
            <person name="Zhang Y."/>
            <person name="Lu D."/>
            <person name="Zuo D."/>
            <person name="Du Z."/>
        </authorList>
    </citation>
    <scope>NUCLEOTIDE SEQUENCE</scope>
    <source>
        <strain evidence="1">JR1</strain>
    </source>
</reference>
<evidence type="ECO:0000313" key="2">
    <source>
        <dbReference type="Proteomes" id="UP000679220"/>
    </source>
</evidence>
<organism evidence="1 2">
    <name type="scientific">Carboxylicivirga sediminis</name>
    <dbReference type="NCBI Taxonomy" id="2006564"/>
    <lineage>
        <taxon>Bacteria</taxon>
        <taxon>Pseudomonadati</taxon>
        <taxon>Bacteroidota</taxon>
        <taxon>Bacteroidia</taxon>
        <taxon>Marinilabiliales</taxon>
        <taxon>Marinilabiliaceae</taxon>
        <taxon>Carboxylicivirga</taxon>
    </lineage>
</organism>
<dbReference type="Proteomes" id="UP000679220">
    <property type="component" value="Unassembled WGS sequence"/>
</dbReference>
<sequence length="233" mass="27359">MPYRRLPNTDQARLRALKAALQKGIQLSPFDLAYSQKLFLELQSFLPQYEQAISQYNFSKDRQAKYGKLLGDQFKITRLYVSHFIQVLNFCIIRGEIKPEVRKLYGFDIEEKAVPELGTEQQLLQVGKSVIEGEEKRGMTGGSRIYNPSIAMVKIKYEKFVEYYNNHKNLLVTTQKMHDKVIELRNAADRIVLHIWNEIEDYFDTLEGDEKRMKCANYGIVYLLRKHEKEPLE</sequence>
<dbReference type="AlphaFoldDB" id="A0A941IVD4"/>
<keyword evidence="2" id="KW-1185">Reference proteome</keyword>
<comment type="caution">
    <text evidence="1">The sequence shown here is derived from an EMBL/GenBank/DDBJ whole genome shotgun (WGS) entry which is preliminary data.</text>
</comment>
<accession>A0A941IVD4</accession>
<proteinExistence type="predicted"/>
<name>A0A941IVD4_9BACT</name>
<dbReference type="RefSeq" id="WP_212188971.1">
    <property type="nucleotide sequence ID" value="NZ_JAGTAR010000006.1"/>
</dbReference>
<gene>
    <name evidence="1" type="ORF">KDU71_05810</name>
</gene>
<evidence type="ECO:0000313" key="1">
    <source>
        <dbReference type="EMBL" id="MBR8535066.1"/>
    </source>
</evidence>
<dbReference type="EMBL" id="JAGTAR010000006">
    <property type="protein sequence ID" value="MBR8535066.1"/>
    <property type="molecule type" value="Genomic_DNA"/>
</dbReference>
<protein>
    <submittedName>
        <fullName evidence="1">Uncharacterized protein</fullName>
    </submittedName>
</protein>